<protein>
    <recommendedName>
        <fullName evidence="10 13">4-hydroxy-tetrahydrodipicolinate reductase</fullName>
        <shortName evidence="13">HTPA reductase</shortName>
        <ecNumber evidence="10 13">1.17.1.8</ecNumber>
    </recommendedName>
</protein>
<comment type="subunit">
    <text evidence="13">Homotetramer.</text>
</comment>
<keyword evidence="17" id="KW-1185">Reference proteome</keyword>
<feature type="binding site" evidence="13">
    <location>
        <begin position="170"/>
        <end position="171"/>
    </location>
    <ligand>
        <name>(S)-2,3,4,5-tetrahydrodipicolinate</name>
        <dbReference type="ChEBI" id="CHEBI:16845"/>
    </ligand>
</feature>
<evidence type="ECO:0000256" key="10">
    <source>
        <dbReference type="ARBA" id="ARBA00038983"/>
    </source>
</evidence>
<dbReference type="HAMAP" id="MF_00102">
    <property type="entry name" value="DapB"/>
    <property type="match status" value="1"/>
</dbReference>
<evidence type="ECO:0000256" key="7">
    <source>
        <dbReference type="ARBA" id="ARBA00023027"/>
    </source>
</evidence>
<dbReference type="InterPro" id="IPR000846">
    <property type="entry name" value="DapB_N"/>
</dbReference>
<evidence type="ECO:0000256" key="5">
    <source>
        <dbReference type="ARBA" id="ARBA00022915"/>
    </source>
</evidence>
<dbReference type="SUPFAM" id="SSF55347">
    <property type="entry name" value="Glyceraldehyde-3-phosphate dehydrogenase-like, C-terminal domain"/>
    <property type="match status" value="1"/>
</dbReference>
<evidence type="ECO:0000256" key="2">
    <source>
        <dbReference type="ARBA" id="ARBA00022490"/>
    </source>
</evidence>
<keyword evidence="3 13" id="KW-0028">Amino-acid biosynthesis</keyword>
<dbReference type="InterPro" id="IPR023940">
    <property type="entry name" value="DHDPR_bac"/>
</dbReference>
<comment type="catalytic activity">
    <reaction evidence="11 13">
        <text>(S)-2,3,4,5-tetrahydrodipicolinate + NADP(+) + H2O = (2S,4S)-4-hydroxy-2,3,4,5-tetrahydrodipicolinate + NADPH + H(+)</text>
        <dbReference type="Rhea" id="RHEA:35331"/>
        <dbReference type="ChEBI" id="CHEBI:15377"/>
        <dbReference type="ChEBI" id="CHEBI:15378"/>
        <dbReference type="ChEBI" id="CHEBI:16845"/>
        <dbReference type="ChEBI" id="CHEBI:57783"/>
        <dbReference type="ChEBI" id="CHEBI:58349"/>
        <dbReference type="ChEBI" id="CHEBI:67139"/>
        <dbReference type="EC" id="1.17.1.8"/>
    </reaction>
</comment>
<dbReference type="InterPro" id="IPR022663">
    <property type="entry name" value="DapB_C"/>
</dbReference>
<evidence type="ECO:0000256" key="13">
    <source>
        <dbReference type="HAMAP-Rule" id="MF_00102"/>
    </source>
</evidence>
<feature type="binding site" evidence="13">
    <location>
        <position position="161"/>
    </location>
    <ligand>
        <name>(S)-2,3,4,5-tetrahydrodipicolinate</name>
        <dbReference type="ChEBI" id="CHEBI:16845"/>
    </ligand>
</feature>
<evidence type="ECO:0000256" key="12">
    <source>
        <dbReference type="ARBA" id="ARBA00049396"/>
    </source>
</evidence>
<comment type="similarity">
    <text evidence="1 13">Belongs to the DapB family.</text>
</comment>
<evidence type="ECO:0000259" key="14">
    <source>
        <dbReference type="Pfam" id="PF01113"/>
    </source>
</evidence>
<keyword evidence="2 13" id="KW-0963">Cytoplasm</keyword>
<organism evidence="16 17">
    <name type="scientific">Methylobacterium aerolatum</name>
    <dbReference type="NCBI Taxonomy" id="418708"/>
    <lineage>
        <taxon>Bacteria</taxon>
        <taxon>Pseudomonadati</taxon>
        <taxon>Pseudomonadota</taxon>
        <taxon>Alphaproteobacteria</taxon>
        <taxon>Hyphomicrobiales</taxon>
        <taxon>Methylobacteriaceae</taxon>
        <taxon>Methylobacterium</taxon>
    </lineage>
</organism>
<dbReference type="EC" id="1.17.1.8" evidence="10 13"/>
<evidence type="ECO:0000313" key="17">
    <source>
        <dbReference type="Proteomes" id="UP001231124"/>
    </source>
</evidence>
<dbReference type="PANTHER" id="PTHR20836:SF0">
    <property type="entry name" value="4-HYDROXY-TETRAHYDRODIPICOLINATE REDUCTASE 1, CHLOROPLASTIC-RELATED"/>
    <property type="match status" value="1"/>
</dbReference>
<keyword evidence="5 13" id="KW-0220">Diaminopimelate biosynthesis</keyword>
<dbReference type="Gene3D" id="3.30.360.10">
    <property type="entry name" value="Dihydrodipicolinate Reductase, domain 2"/>
    <property type="match status" value="1"/>
</dbReference>
<evidence type="ECO:0000256" key="1">
    <source>
        <dbReference type="ARBA" id="ARBA00006642"/>
    </source>
</evidence>
<dbReference type="PIRSF" id="PIRSF000161">
    <property type="entry name" value="DHPR"/>
    <property type="match status" value="1"/>
</dbReference>
<dbReference type="SUPFAM" id="SSF51735">
    <property type="entry name" value="NAD(P)-binding Rossmann-fold domains"/>
    <property type="match status" value="1"/>
</dbReference>
<evidence type="ECO:0000259" key="15">
    <source>
        <dbReference type="Pfam" id="PF05173"/>
    </source>
</evidence>
<feature type="domain" description="Dihydrodipicolinate reductase C-terminal" evidence="15">
    <location>
        <begin position="133"/>
        <end position="269"/>
    </location>
</feature>
<dbReference type="CDD" id="cd02274">
    <property type="entry name" value="DHDPR_N"/>
    <property type="match status" value="1"/>
</dbReference>
<dbReference type="InterPro" id="IPR036291">
    <property type="entry name" value="NAD(P)-bd_dom_sf"/>
</dbReference>
<evidence type="ECO:0000313" key="16">
    <source>
        <dbReference type="EMBL" id="MDQ0447208.1"/>
    </source>
</evidence>
<dbReference type="PANTHER" id="PTHR20836">
    <property type="entry name" value="DIHYDRODIPICOLINATE REDUCTASE"/>
    <property type="match status" value="1"/>
</dbReference>
<comment type="function">
    <text evidence="13">Catalyzes the conversion of 4-hydroxy-tetrahydrodipicolinate (HTPA) to tetrahydrodipicolinate.</text>
</comment>
<dbReference type="Pfam" id="PF01113">
    <property type="entry name" value="DapB_N"/>
    <property type="match status" value="1"/>
</dbReference>
<comment type="caution">
    <text evidence="13">Was originally thought to be a dihydrodipicolinate reductase (DHDPR), catalyzing the conversion of dihydrodipicolinate to tetrahydrodipicolinate. However, it was shown in E.coli that the substrate of the enzymatic reaction is not dihydrodipicolinate (DHDP) but in fact (2S,4S)-4-hydroxy-2,3,4,5-tetrahydrodipicolinic acid (HTPA), the product released by the DapA-catalyzed reaction.</text>
</comment>
<dbReference type="Gene3D" id="3.40.50.720">
    <property type="entry name" value="NAD(P)-binding Rossmann-like Domain"/>
    <property type="match status" value="1"/>
</dbReference>
<keyword evidence="6 13" id="KW-0560">Oxidoreductase</keyword>
<comment type="subcellular location">
    <subcellularLocation>
        <location evidence="13">Cytoplasm</location>
    </subcellularLocation>
</comment>
<dbReference type="EMBL" id="JAUSVP010000004">
    <property type="protein sequence ID" value="MDQ0447208.1"/>
    <property type="molecule type" value="Genomic_DNA"/>
</dbReference>
<proteinExistence type="inferred from homology"/>
<feature type="binding site" evidence="13">
    <location>
        <begin position="103"/>
        <end position="105"/>
    </location>
    <ligand>
        <name>NAD(+)</name>
        <dbReference type="ChEBI" id="CHEBI:57540"/>
    </ligand>
</feature>
<evidence type="ECO:0000256" key="9">
    <source>
        <dbReference type="ARBA" id="ARBA00037922"/>
    </source>
</evidence>
<dbReference type="GO" id="GO:0008839">
    <property type="term" value="F:4-hydroxy-tetrahydrodipicolinate reductase"/>
    <property type="evidence" value="ECO:0007669"/>
    <property type="project" value="UniProtKB-EC"/>
</dbReference>
<name>A0ABU0HZK0_9HYPH</name>
<feature type="binding site" evidence="13">
    <location>
        <begin position="13"/>
        <end position="18"/>
    </location>
    <ligand>
        <name>NAD(+)</name>
        <dbReference type="ChEBI" id="CHEBI:57540"/>
    </ligand>
</feature>
<feature type="binding site" evidence="13">
    <location>
        <begin position="127"/>
        <end position="130"/>
    </location>
    <ligand>
        <name>NAD(+)</name>
        <dbReference type="ChEBI" id="CHEBI:57540"/>
    </ligand>
</feature>
<gene>
    <name evidence="13" type="primary">dapB</name>
    <name evidence="16" type="ORF">QO012_001704</name>
</gene>
<reference evidence="16 17" key="1">
    <citation type="submission" date="2023-07" db="EMBL/GenBank/DDBJ databases">
        <title>Genomic Encyclopedia of Type Strains, Phase IV (KMG-IV): sequencing the most valuable type-strain genomes for metagenomic binning, comparative biology and taxonomic classification.</title>
        <authorList>
            <person name="Goeker M."/>
        </authorList>
    </citation>
    <scope>NUCLEOTIDE SEQUENCE [LARGE SCALE GENOMIC DNA]</scope>
    <source>
        <strain evidence="16 17">DSM 19013</strain>
    </source>
</reference>
<comment type="caution">
    <text evidence="16">The sequence shown here is derived from an EMBL/GenBank/DDBJ whole genome shotgun (WGS) entry which is preliminary data.</text>
</comment>
<evidence type="ECO:0000256" key="3">
    <source>
        <dbReference type="ARBA" id="ARBA00022605"/>
    </source>
</evidence>
<feature type="active site" description="Proton donor/acceptor" evidence="13">
    <location>
        <position position="160"/>
    </location>
</feature>
<feature type="binding site" evidence="13">
    <location>
        <position position="40"/>
    </location>
    <ligand>
        <name>NADP(+)</name>
        <dbReference type="ChEBI" id="CHEBI:58349"/>
    </ligand>
</feature>
<keyword evidence="7 13" id="KW-0520">NAD</keyword>
<comment type="pathway">
    <text evidence="9 13">Amino-acid biosynthesis; L-lysine biosynthesis via DAP pathway; (S)-tetrahydrodipicolinate from L-aspartate: step 4/4.</text>
</comment>
<dbReference type="Proteomes" id="UP001231124">
    <property type="component" value="Unassembled WGS sequence"/>
</dbReference>
<sequence length="271" mass="27644">MSETNSMRLVVVGAEGRMGRMLVRAVAEAEGCTLAAAIEREGASALGHDAGTLAGLPPLGVAVTDDPLAAFAAADGVLDFTAPAATVHFAELAAQARIVHVIGTTGLSEDDLAKLKAASYHARIVRSGNMSLGVNLMAALVRKVAATLGAEFDIEISEMHHRMKVDAPSGTALLLGEAAAEGRGVDLPSVRVSTRDGHTGARKPGDIGFATLRGGSVVGDHSVIFAGAGETLTISHHAADRGLFATGAVKAALWAQPKPPGLYSMADVLDL</sequence>
<evidence type="ECO:0000256" key="6">
    <source>
        <dbReference type="ARBA" id="ARBA00023002"/>
    </source>
</evidence>
<dbReference type="InterPro" id="IPR022664">
    <property type="entry name" value="DapB_N_CS"/>
</dbReference>
<feature type="domain" description="Dihydrodipicolinate reductase N-terminal" evidence="14">
    <location>
        <begin position="7"/>
        <end position="130"/>
    </location>
</feature>
<evidence type="ECO:0000256" key="8">
    <source>
        <dbReference type="ARBA" id="ARBA00023154"/>
    </source>
</evidence>
<feature type="binding site" evidence="13">
    <location>
        <position position="39"/>
    </location>
    <ligand>
        <name>NAD(+)</name>
        <dbReference type="ChEBI" id="CHEBI:57540"/>
    </ligand>
</feature>
<accession>A0ABU0HZK0</accession>
<feature type="active site" description="Proton donor" evidence="13">
    <location>
        <position position="164"/>
    </location>
</feature>
<keyword evidence="8 13" id="KW-0457">Lysine biosynthesis</keyword>
<evidence type="ECO:0000256" key="11">
    <source>
        <dbReference type="ARBA" id="ARBA00049080"/>
    </source>
</evidence>
<dbReference type="NCBIfam" id="TIGR00036">
    <property type="entry name" value="dapB"/>
    <property type="match status" value="1"/>
</dbReference>
<dbReference type="PROSITE" id="PS01298">
    <property type="entry name" value="DAPB"/>
    <property type="match status" value="1"/>
</dbReference>
<keyword evidence="4 13" id="KW-0521">NADP</keyword>
<evidence type="ECO:0000256" key="4">
    <source>
        <dbReference type="ARBA" id="ARBA00022857"/>
    </source>
</evidence>
<dbReference type="Pfam" id="PF05173">
    <property type="entry name" value="DapB_C"/>
    <property type="match status" value="1"/>
</dbReference>
<comment type="catalytic activity">
    <reaction evidence="12 13">
        <text>(S)-2,3,4,5-tetrahydrodipicolinate + NAD(+) + H2O = (2S,4S)-4-hydroxy-2,3,4,5-tetrahydrodipicolinate + NADH + H(+)</text>
        <dbReference type="Rhea" id="RHEA:35323"/>
        <dbReference type="ChEBI" id="CHEBI:15377"/>
        <dbReference type="ChEBI" id="CHEBI:15378"/>
        <dbReference type="ChEBI" id="CHEBI:16845"/>
        <dbReference type="ChEBI" id="CHEBI:57540"/>
        <dbReference type="ChEBI" id="CHEBI:57945"/>
        <dbReference type="ChEBI" id="CHEBI:67139"/>
        <dbReference type="EC" id="1.17.1.8"/>
    </reaction>
</comment>